<dbReference type="GO" id="GO:0004497">
    <property type="term" value="F:monooxygenase activity"/>
    <property type="evidence" value="ECO:0007669"/>
    <property type="project" value="UniProtKB-ARBA"/>
</dbReference>
<dbReference type="InterPro" id="IPR017941">
    <property type="entry name" value="Rieske_2Fe-2S"/>
</dbReference>
<dbReference type="PANTHER" id="PTHR21496">
    <property type="entry name" value="FERREDOXIN-RELATED"/>
    <property type="match status" value="1"/>
</dbReference>
<protein>
    <submittedName>
        <fullName evidence="6">Non-heme iron oxygenase ferredoxin subunit</fullName>
    </submittedName>
</protein>
<sequence>MVRRRTRCRHGRIIAGEQIGRNQVAEGIPVAKVGDIEDEDAIVVPRATTGTVDDIAIFRSAGEYSAIDNTCTHEDASLAEGWIENGTVECPLHASSFCLRDGKVLGPPAPRGVVAHRVTIDGDRILLIPDPSRLA</sequence>
<dbReference type="Pfam" id="PF00355">
    <property type="entry name" value="Rieske"/>
    <property type="match status" value="1"/>
</dbReference>
<organism evidence="6 7">
    <name type="scientific">Pseudoclavibacter endophyticus</name>
    <dbReference type="NCBI Taxonomy" id="1778590"/>
    <lineage>
        <taxon>Bacteria</taxon>
        <taxon>Bacillati</taxon>
        <taxon>Actinomycetota</taxon>
        <taxon>Actinomycetes</taxon>
        <taxon>Micrococcales</taxon>
        <taxon>Microbacteriaceae</taxon>
        <taxon>Pseudoclavibacter</taxon>
    </lineage>
</organism>
<evidence type="ECO:0000256" key="1">
    <source>
        <dbReference type="ARBA" id="ARBA00022714"/>
    </source>
</evidence>
<dbReference type="GO" id="GO:0016705">
    <property type="term" value="F:oxidoreductase activity, acting on paired donors, with incorporation or reduction of molecular oxygen"/>
    <property type="evidence" value="ECO:0007669"/>
    <property type="project" value="UniProtKB-ARBA"/>
</dbReference>
<dbReference type="Proteomes" id="UP000431744">
    <property type="component" value="Unassembled WGS sequence"/>
</dbReference>
<dbReference type="EMBL" id="WBJY01000001">
    <property type="protein sequence ID" value="KAB1649457.1"/>
    <property type="molecule type" value="Genomic_DNA"/>
</dbReference>
<keyword evidence="2" id="KW-0479">Metal-binding</keyword>
<dbReference type="AlphaFoldDB" id="A0A6H9WR84"/>
<feature type="domain" description="Rieske" evidence="5">
    <location>
        <begin position="28"/>
        <end position="127"/>
    </location>
</feature>
<accession>A0A6H9WR84</accession>
<gene>
    <name evidence="6" type="ORF">F8O04_04115</name>
</gene>
<evidence type="ECO:0000256" key="3">
    <source>
        <dbReference type="ARBA" id="ARBA00023004"/>
    </source>
</evidence>
<reference evidence="6 7" key="1">
    <citation type="submission" date="2019-09" db="EMBL/GenBank/DDBJ databases">
        <title>Phylogeny of genus Pseudoclavibacter and closely related genus.</title>
        <authorList>
            <person name="Li Y."/>
        </authorList>
    </citation>
    <scope>NUCLEOTIDE SEQUENCE [LARGE SCALE GENOMIC DNA]</scope>
    <source>
        <strain evidence="6 7">EGI 60007</strain>
    </source>
</reference>
<dbReference type="InterPro" id="IPR036922">
    <property type="entry name" value="Rieske_2Fe-2S_sf"/>
</dbReference>
<evidence type="ECO:0000256" key="4">
    <source>
        <dbReference type="ARBA" id="ARBA00023014"/>
    </source>
</evidence>
<name>A0A6H9WR84_9MICO</name>
<keyword evidence="7" id="KW-1185">Reference proteome</keyword>
<dbReference type="PANTHER" id="PTHR21496:SF23">
    <property type="entry name" value="3-PHENYLPROPIONATE_CINNAMIC ACID DIOXYGENASE FERREDOXIN SUBUNIT"/>
    <property type="match status" value="1"/>
</dbReference>
<evidence type="ECO:0000313" key="6">
    <source>
        <dbReference type="EMBL" id="KAB1649457.1"/>
    </source>
</evidence>
<dbReference type="OrthoDB" id="147178at2"/>
<dbReference type="CDD" id="cd03528">
    <property type="entry name" value="Rieske_RO_ferredoxin"/>
    <property type="match status" value="1"/>
</dbReference>
<comment type="caution">
    <text evidence="6">The sequence shown here is derived from an EMBL/GenBank/DDBJ whole genome shotgun (WGS) entry which is preliminary data.</text>
</comment>
<dbReference type="GO" id="GO:0046872">
    <property type="term" value="F:metal ion binding"/>
    <property type="evidence" value="ECO:0007669"/>
    <property type="project" value="UniProtKB-KW"/>
</dbReference>
<keyword evidence="3" id="KW-0408">Iron</keyword>
<evidence type="ECO:0000256" key="2">
    <source>
        <dbReference type="ARBA" id="ARBA00022723"/>
    </source>
</evidence>
<dbReference type="PROSITE" id="PS51296">
    <property type="entry name" value="RIESKE"/>
    <property type="match status" value="1"/>
</dbReference>
<dbReference type="SUPFAM" id="SSF50022">
    <property type="entry name" value="ISP domain"/>
    <property type="match status" value="1"/>
</dbReference>
<evidence type="ECO:0000313" key="7">
    <source>
        <dbReference type="Proteomes" id="UP000431744"/>
    </source>
</evidence>
<dbReference type="GO" id="GO:0051537">
    <property type="term" value="F:2 iron, 2 sulfur cluster binding"/>
    <property type="evidence" value="ECO:0007669"/>
    <property type="project" value="UniProtKB-KW"/>
</dbReference>
<proteinExistence type="predicted"/>
<dbReference type="Gene3D" id="2.102.10.10">
    <property type="entry name" value="Rieske [2Fe-2S] iron-sulphur domain"/>
    <property type="match status" value="1"/>
</dbReference>
<keyword evidence="4" id="KW-0411">Iron-sulfur</keyword>
<evidence type="ECO:0000259" key="5">
    <source>
        <dbReference type="PROSITE" id="PS51296"/>
    </source>
</evidence>
<keyword evidence="1" id="KW-0001">2Fe-2S</keyword>